<comment type="subcellular location">
    <subcellularLocation>
        <location evidence="1">Membrane</location>
        <topology evidence="1">Multi-pass membrane protein</topology>
    </subcellularLocation>
</comment>
<evidence type="ECO:0000256" key="4">
    <source>
        <dbReference type="ARBA" id="ARBA00023136"/>
    </source>
</evidence>
<dbReference type="GO" id="GO:0016020">
    <property type="term" value="C:membrane"/>
    <property type="evidence" value="ECO:0007669"/>
    <property type="project" value="UniProtKB-SubCell"/>
</dbReference>
<evidence type="ECO:0000256" key="1">
    <source>
        <dbReference type="ARBA" id="ARBA00004141"/>
    </source>
</evidence>
<dbReference type="PANTHER" id="PTHR37422:SF13">
    <property type="entry name" value="LIPOPOLYSACCHARIDE BIOSYNTHESIS PROTEIN PA4999-RELATED"/>
    <property type="match status" value="1"/>
</dbReference>
<evidence type="ECO:0000256" key="2">
    <source>
        <dbReference type="ARBA" id="ARBA00022692"/>
    </source>
</evidence>
<dbReference type="PANTHER" id="PTHR37422">
    <property type="entry name" value="TEICHURONIC ACID BIOSYNTHESIS PROTEIN TUAE"/>
    <property type="match status" value="1"/>
</dbReference>
<feature type="transmembrane region" description="Helical" evidence="5">
    <location>
        <begin position="102"/>
        <end position="122"/>
    </location>
</feature>
<dbReference type="InterPro" id="IPR051533">
    <property type="entry name" value="WaaL-like"/>
</dbReference>
<dbReference type="Pfam" id="PF13432">
    <property type="entry name" value="TPR_16"/>
    <property type="match status" value="2"/>
</dbReference>
<dbReference type="RefSeq" id="WP_136077870.1">
    <property type="nucleotide sequence ID" value="NZ_CAAHFG010000001.1"/>
</dbReference>
<evidence type="ECO:0000256" key="5">
    <source>
        <dbReference type="SAM" id="Phobius"/>
    </source>
</evidence>
<dbReference type="InterPro" id="IPR007016">
    <property type="entry name" value="O-antigen_ligase-rel_domated"/>
</dbReference>
<keyword evidence="8" id="KW-1185">Reference proteome</keyword>
<feature type="transmembrane region" description="Helical" evidence="5">
    <location>
        <begin position="446"/>
        <end position="467"/>
    </location>
</feature>
<feature type="transmembrane region" description="Helical" evidence="5">
    <location>
        <begin position="223"/>
        <end position="241"/>
    </location>
</feature>
<feature type="transmembrane region" description="Helical" evidence="5">
    <location>
        <begin position="357"/>
        <end position="378"/>
    </location>
</feature>
<feature type="domain" description="O-antigen ligase-related" evidence="6">
    <location>
        <begin position="213"/>
        <end position="365"/>
    </location>
</feature>
<organism evidence="7 8">
    <name type="scientific">Pontiella desulfatans</name>
    <dbReference type="NCBI Taxonomy" id="2750659"/>
    <lineage>
        <taxon>Bacteria</taxon>
        <taxon>Pseudomonadati</taxon>
        <taxon>Kiritimatiellota</taxon>
        <taxon>Kiritimatiellia</taxon>
        <taxon>Kiritimatiellales</taxon>
        <taxon>Pontiellaceae</taxon>
        <taxon>Pontiella</taxon>
    </lineage>
</organism>
<keyword evidence="4 5" id="KW-0472">Membrane</keyword>
<feature type="transmembrane region" description="Helical" evidence="5">
    <location>
        <begin position="414"/>
        <end position="434"/>
    </location>
</feature>
<feature type="transmembrane region" description="Helical" evidence="5">
    <location>
        <begin position="41"/>
        <end position="63"/>
    </location>
</feature>
<feature type="transmembrane region" description="Helical" evidence="5">
    <location>
        <begin position="168"/>
        <end position="192"/>
    </location>
</feature>
<dbReference type="Proteomes" id="UP000366872">
    <property type="component" value="Unassembled WGS sequence"/>
</dbReference>
<gene>
    <name evidence="7" type="ORF">PDESU_00727</name>
</gene>
<protein>
    <recommendedName>
        <fullName evidence="6">O-antigen ligase-related domain-containing protein</fullName>
    </recommendedName>
</protein>
<feature type="transmembrane region" description="Helical" evidence="5">
    <location>
        <begin position="129"/>
        <end position="148"/>
    </location>
</feature>
<dbReference type="SUPFAM" id="SSF48452">
    <property type="entry name" value="TPR-like"/>
    <property type="match status" value="1"/>
</dbReference>
<sequence>MAENDKELEWKPNGQLLAQWLVAIPLVAAFFYGVVGEDKFLLLSPLMIAGYVLLSGWLVSVAFSKWKTAVAPPSFYLWLLFVAFGVALVFSCPITYEAKLRMLVVGLCMGVFYLCSNSLVLFRDSRTVLGWLLVFTLLGCFYGLVNFFKQPDMVLWTERYYDYTGRLASTYICPNHFAHLLQMLLPFCFVLLFIPQAGLFLRILSGYCILVFVPTITLTESRAGMLGSIAAIGVTTLLVALRKNKKLFWALVVVVPLSAIILLVAAWNSSEMFKRRMAPVVDFLVEAKTEGFANTTTTDFRPLTWLDSMDMVAAKPVAGFGPGSYRYAFPEFRKRCEAVRMVTGHPHNEYLELAVEYGWVGFGLFAVAWCWGLIRILVFSLKTQNEHHAFMAMAFLGTAAGTMLHSFFDFQMHVFQNALVFSLLAGIAVGPMCGRRQEQLAAKPSMVRRVGAVALMLVAITGLAISVKTHASAFTRALADRVAAAGRVESAKSLYGNAIRMDAMNWRAYKNLGNLHAKDRRLILEREVKVEVAKVEHEVLAEGYLHNPMDAELAMLLGLVTLFLGDREQGLELLRQATVLRPFNDNVWWRYGVELRKAGQYEKALGIFQTAATIRNTQSIRKNIQWLEKQLNPVVEAKAPASADPSMDVRPDRKRVSLDELHDLLDSL</sequence>
<keyword evidence="3 5" id="KW-1133">Transmembrane helix</keyword>
<dbReference type="AlphaFoldDB" id="A0A6C2TY94"/>
<dbReference type="Gene3D" id="1.25.40.10">
    <property type="entry name" value="Tetratricopeptide repeat domain"/>
    <property type="match status" value="1"/>
</dbReference>
<feature type="transmembrane region" description="Helical" evidence="5">
    <location>
        <begin position="390"/>
        <end position="408"/>
    </location>
</feature>
<dbReference type="Pfam" id="PF04932">
    <property type="entry name" value="Wzy_C"/>
    <property type="match status" value="1"/>
</dbReference>
<dbReference type="InterPro" id="IPR011990">
    <property type="entry name" value="TPR-like_helical_dom_sf"/>
</dbReference>
<evidence type="ECO:0000313" key="8">
    <source>
        <dbReference type="Proteomes" id="UP000366872"/>
    </source>
</evidence>
<evidence type="ECO:0000313" key="7">
    <source>
        <dbReference type="EMBL" id="VGO12176.1"/>
    </source>
</evidence>
<reference evidence="7 8" key="1">
    <citation type="submission" date="2019-04" db="EMBL/GenBank/DDBJ databases">
        <authorList>
            <person name="Van Vliet M D."/>
        </authorList>
    </citation>
    <scope>NUCLEOTIDE SEQUENCE [LARGE SCALE GENOMIC DNA]</scope>
    <source>
        <strain evidence="7 8">F1</strain>
    </source>
</reference>
<dbReference type="EMBL" id="CAAHFG010000001">
    <property type="protein sequence ID" value="VGO12176.1"/>
    <property type="molecule type" value="Genomic_DNA"/>
</dbReference>
<feature type="transmembrane region" description="Helical" evidence="5">
    <location>
        <begin position="16"/>
        <end position="35"/>
    </location>
</feature>
<proteinExistence type="predicted"/>
<evidence type="ECO:0000256" key="3">
    <source>
        <dbReference type="ARBA" id="ARBA00022989"/>
    </source>
</evidence>
<name>A0A6C2TY94_PONDE</name>
<evidence type="ECO:0000259" key="6">
    <source>
        <dbReference type="Pfam" id="PF04932"/>
    </source>
</evidence>
<feature type="transmembrane region" description="Helical" evidence="5">
    <location>
        <begin position="75"/>
        <end position="96"/>
    </location>
</feature>
<accession>A0A6C2TY94</accession>
<feature type="transmembrane region" description="Helical" evidence="5">
    <location>
        <begin position="248"/>
        <end position="267"/>
    </location>
</feature>
<feature type="transmembrane region" description="Helical" evidence="5">
    <location>
        <begin position="199"/>
        <end position="217"/>
    </location>
</feature>
<keyword evidence="2 5" id="KW-0812">Transmembrane</keyword>